<dbReference type="GO" id="GO:0016787">
    <property type="term" value="F:hydrolase activity"/>
    <property type="evidence" value="ECO:0007669"/>
    <property type="project" value="UniProtKB-KW"/>
</dbReference>
<dbReference type="InterPro" id="IPR029058">
    <property type="entry name" value="AB_hydrolase_fold"/>
</dbReference>
<proteinExistence type="predicted"/>
<evidence type="ECO:0000259" key="3">
    <source>
        <dbReference type="Pfam" id="PF08237"/>
    </source>
</evidence>
<dbReference type="RefSeq" id="WP_030066066.1">
    <property type="nucleotide sequence ID" value="NZ_JRKI01000034.1"/>
</dbReference>
<keyword evidence="1" id="KW-0378">Hydrolase</keyword>
<dbReference type="Gene3D" id="3.40.50.1820">
    <property type="entry name" value="alpha/beta hydrolase"/>
    <property type="match status" value="1"/>
</dbReference>
<feature type="domain" description="PE-PPE" evidence="3">
    <location>
        <begin position="74"/>
        <end position="191"/>
    </location>
</feature>
<dbReference type="InterPro" id="IPR006311">
    <property type="entry name" value="TAT_signal"/>
</dbReference>
<name>A0A0D7CHF3_9ACTN</name>
<dbReference type="Pfam" id="PF08237">
    <property type="entry name" value="PE-PPE"/>
    <property type="match status" value="1"/>
</dbReference>
<organism evidence="4 5">
    <name type="scientific">Streptomyces natalensis ATCC 27448</name>
    <dbReference type="NCBI Taxonomy" id="1240678"/>
    <lineage>
        <taxon>Bacteria</taxon>
        <taxon>Bacillati</taxon>
        <taxon>Actinomycetota</taxon>
        <taxon>Actinomycetes</taxon>
        <taxon>Kitasatosporales</taxon>
        <taxon>Streptomycetaceae</taxon>
        <taxon>Streptomyces</taxon>
    </lineage>
</organism>
<keyword evidence="2" id="KW-0732">Signal</keyword>
<dbReference type="SUPFAM" id="SSF53474">
    <property type="entry name" value="alpha/beta-Hydrolases"/>
    <property type="match status" value="1"/>
</dbReference>
<dbReference type="PATRIC" id="fig|1240678.4.peg.5797"/>
<evidence type="ECO:0000256" key="1">
    <source>
        <dbReference type="ARBA" id="ARBA00022801"/>
    </source>
</evidence>
<feature type="chain" id="PRO_5002317537" evidence="2">
    <location>
        <begin position="34"/>
        <end position="258"/>
    </location>
</feature>
<dbReference type="EMBL" id="JRKI01000034">
    <property type="protein sequence ID" value="KIZ15280.1"/>
    <property type="molecule type" value="Genomic_DNA"/>
</dbReference>
<sequence length="258" mass="27238">MTQARRWKKAIGAAGATAAMVALSTAAPAVAHADQVHHYYLEVGGTGSAAPAPDCTGTYGFANKHLNGGIPVPVCYPASAGPWLNGHNAPDVTAPSFDASVREGYRNLLAAAEDTYHRDPGARFTIVGYSQGAQVADQVLATISEGGTDIPRSQVNGMLYSDPMQPDTGIWSRVPKGWSALGFTSTGAGRTTFDGVPVQRFCIRTDLACDATSLQSIPGFLNQHPKYWQDGNVMTQTIGHDGGDGVVWYEPDGRVRTS</sequence>
<dbReference type="InterPro" id="IPR000675">
    <property type="entry name" value="Cutinase/axe"/>
</dbReference>
<dbReference type="PROSITE" id="PS51318">
    <property type="entry name" value="TAT"/>
    <property type="match status" value="1"/>
</dbReference>
<evidence type="ECO:0000256" key="2">
    <source>
        <dbReference type="SAM" id="SignalP"/>
    </source>
</evidence>
<feature type="signal peptide" evidence="2">
    <location>
        <begin position="1"/>
        <end position="33"/>
    </location>
</feature>
<keyword evidence="5" id="KW-1185">Reference proteome</keyword>
<evidence type="ECO:0000313" key="5">
    <source>
        <dbReference type="Proteomes" id="UP000032458"/>
    </source>
</evidence>
<gene>
    <name evidence="4" type="ORF">SNA_27225</name>
</gene>
<protein>
    <submittedName>
        <fullName evidence="4">PE-PPE domain-containing protein</fullName>
    </submittedName>
</protein>
<accession>A0A0D7CHF3</accession>
<dbReference type="InterPro" id="IPR013228">
    <property type="entry name" value="PE-PPE_C"/>
</dbReference>
<dbReference type="AlphaFoldDB" id="A0A0D7CHF3"/>
<evidence type="ECO:0000313" key="4">
    <source>
        <dbReference type="EMBL" id="KIZ15280.1"/>
    </source>
</evidence>
<reference evidence="4 5" key="1">
    <citation type="submission" date="2014-09" db="EMBL/GenBank/DDBJ databases">
        <title>Draft genome sequence of Streptomyces natalensis ATCC 27448, producer of the antifungal pimaricin.</title>
        <authorList>
            <person name="Mendes M.V."/>
            <person name="Beites T."/>
            <person name="Pires S."/>
            <person name="Santos C.L."/>
            <person name="Moradas-Ferreira P."/>
        </authorList>
    </citation>
    <scope>NUCLEOTIDE SEQUENCE [LARGE SCALE GENOMIC DNA]</scope>
    <source>
        <strain evidence="4 5">ATCC 27448</strain>
    </source>
</reference>
<dbReference type="Proteomes" id="UP000032458">
    <property type="component" value="Unassembled WGS sequence"/>
</dbReference>
<comment type="caution">
    <text evidence="4">The sequence shown here is derived from an EMBL/GenBank/DDBJ whole genome shotgun (WGS) entry which is preliminary data.</text>
</comment>
<dbReference type="SMART" id="SM01110">
    <property type="entry name" value="Cutinase"/>
    <property type="match status" value="1"/>
</dbReference>